<organism evidence="5 6">
    <name type="scientific">Crassostrea virginica</name>
    <name type="common">Eastern oyster</name>
    <dbReference type="NCBI Taxonomy" id="6565"/>
    <lineage>
        <taxon>Eukaryota</taxon>
        <taxon>Metazoa</taxon>
        <taxon>Spiralia</taxon>
        <taxon>Lophotrochozoa</taxon>
        <taxon>Mollusca</taxon>
        <taxon>Bivalvia</taxon>
        <taxon>Autobranchia</taxon>
        <taxon>Pteriomorphia</taxon>
        <taxon>Ostreida</taxon>
        <taxon>Ostreoidea</taxon>
        <taxon>Ostreidae</taxon>
        <taxon>Crassostrea</taxon>
    </lineage>
</organism>
<dbReference type="GeneID" id="111134121"/>
<evidence type="ECO:0000259" key="4">
    <source>
        <dbReference type="PROSITE" id="PS50119"/>
    </source>
</evidence>
<feature type="domain" description="B box-type" evidence="4">
    <location>
        <begin position="13"/>
        <end position="60"/>
    </location>
</feature>
<dbReference type="Proteomes" id="UP000694844">
    <property type="component" value="Chromosome 5"/>
</dbReference>
<sequence length="610" mass="69042">MATAVGTRKLKSASTKQCSICEARTDVKWRCTNCDKVICQNCKNLHKKVRATSHHKIVSIVKKVKKDSKGDDNVSETDNNSVTCIIDQSSVDGQSSSSSSSKSWRPPVMCIKHSDCALKWFCSSCKNPVCKECAKSEHKYHVMADLSVYQDRKQKKWDRFVRILEEKELPETMERMKRIKKAKMDFDSNIIATKREVWMRYDEFMLKLGNERQRILSELDEIQHREEKKFSEALQKMEQEISILESSLESTKDMIESLNSQTITENFDEVSEEVKRIKKTRCPNPERVKFNAHEVTEKIITHLYGKLERHLDDPPPPPPSSSDLSRLSTPGVDVSLLSSFPTELPFIRTICPASTEEAWVGCWQCDQMFLSSADGNVKRTITAKVMDMCLMASGDLLVVCYLSYNLKCIGKNGKLKELKSDLPLYPTGVVAMKNGDMILSMVDRYDLKIDENSIRRLMKLDRDGNTLLIIENDVNGKPIFTYPAKVTVNVNGDICAIDETGEYSGRLVVFDPTGELKFEYGSQESTFEETCDLSCCACDPNGRIVASDWLHHKIHILTSDGSFIGYLLTEDDGIHFPFCVSFDSSGVLWIGCKLSKEAAKGDIVTVNYKC</sequence>
<keyword evidence="1" id="KW-0479">Metal-binding</keyword>
<evidence type="ECO:0000256" key="3">
    <source>
        <dbReference type="SAM" id="MobiDB-lite"/>
    </source>
</evidence>
<feature type="coiled-coil region" evidence="2">
    <location>
        <begin position="227"/>
        <end position="261"/>
    </location>
</feature>
<keyword evidence="1" id="KW-0863">Zinc-finger</keyword>
<dbReference type="SMART" id="SM00336">
    <property type="entry name" value="BBOX"/>
    <property type="match status" value="2"/>
</dbReference>
<feature type="domain" description="B box-type" evidence="4">
    <location>
        <begin position="105"/>
        <end position="146"/>
    </location>
</feature>
<evidence type="ECO:0000313" key="6">
    <source>
        <dbReference type="RefSeq" id="XP_022338649.1"/>
    </source>
</evidence>
<dbReference type="PANTHER" id="PTHR25462">
    <property type="entry name" value="BONUS, ISOFORM C-RELATED"/>
    <property type="match status" value="1"/>
</dbReference>
<dbReference type="GO" id="GO:0008270">
    <property type="term" value="F:zinc ion binding"/>
    <property type="evidence" value="ECO:0007669"/>
    <property type="project" value="UniProtKB-KW"/>
</dbReference>
<dbReference type="PANTHER" id="PTHR25462:SF296">
    <property type="entry name" value="MEIOTIC P26, ISOFORM F"/>
    <property type="match status" value="1"/>
</dbReference>
<evidence type="ECO:0000256" key="1">
    <source>
        <dbReference type="PROSITE-ProRule" id="PRU00024"/>
    </source>
</evidence>
<dbReference type="AlphaFoldDB" id="A0A8B8EG22"/>
<proteinExistence type="predicted"/>
<gene>
    <name evidence="6" type="primary">LOC111134121</name>
</gene>
<dbReference type="PROSITE" id="PS50119">
    <property type="entry name" value="ZF_BBOX"/>
    <property type="match status" value="2"/>
</dbReference>
<protein>
    <submittedName>
        <fullName evidence="6">E3 ubiquitin-protein ligase TRIM71-like</fullName>
    </submittedName>
</protein>
<dbReference type="InterPro" id="IPR047153">
    <property type="entry name" value="TRIM45/56/19-like"/>
</dbReference>
<dbReference type="Gene3D" id="2.120.10.30">
    <property type="entry name" value="TolB, C-terminal domain"/>
    <property type="match status" value="1"/>
</dbReference>
<dbReference type="CDD" id="cd19757">
    <property type="entry name" value="Bbox1"/>
    <property type="match status" value="1"/>
</dbReference>
<dbReference type="SUPFAM" id="SSF57845">
    <property type="entry name" value="B-box zinc-binding domain"/>
    <property type="match status" value="1"/>
</dbReference>
<dbReference type="InterPro" id="IPR000315">
    <property type="entry name" value="Znf_B-box"/>
</dbReference>
<dbReference type="KEGG" id="cvn:111134121"/>
<dbReference type="Pfam" id="PF00643">
    <property type="entry name" value="zf-B_box"/>
    <property type="match status" value="1"/>
</dbReference>
<evidence type="ECO:0000313" key="5">
    <source>
        <dbReference type="Proteomes" id="UP000694844"/>
    </source>
</evidence>
<feature type="region of interest" description="Disordered" evidence="3">
    <location>
        <begin position="308"/>
        <end position="327"/>
    </location>
</feature>
<evidence type="ECO:0000256" key="2">
    <source>
        <dbReference type="SAM" id="Coils"/>
    </source>
</evidence>
<dbReference type="RefSeq" id="XP_022338649.1">
    <property type="nucleotide sequence ID" value="XM_022482941.1"/>
</dbReference>
<reference evidence="6" key="1">
    <citation type="submission" date="2025-08" db="UniProtKB">
        <authorList>
            <consortium name="RefSeq"/>
        </authorList>
    </citation>
    <scope>IDENTIFICATION</scope>
    <source>
        <tissue evidence="6">Whole sample</tissue>
    </source>
</reference>
<dbReference type="SUPFAM" id="SSF101898">
    <property type="entry name" value="NHL repeat"/>
    <property type="match status" value="1"/>
</dbReference>
<dbReference type="InterPro" id="IPR011042">
    <property type="entry name" value="6-blade_b-propeller_TolB-like"/>
</dbReference>
<dbReference type="OrthoDB" id="6053270at2759"/>
<dbReference type="Gene3D" id="3.30.160.60">
    <property type="entry name" value="Classic Zinc Finger"/>
    <property type="match status" value="1"/>
</dbReference>
<keyword evidence="5" id="KW-1185">Reference proteome</keyword>
<accession>A0A8B8EG22</accession>
<keyword evidence="2" id="KW-0175">Coiled coil</keyword>
<keyword evidence="1" id="KW-0862">Zinc</keyword>
<name>A0A8B8EG22_CRAVI</name>